<evidence type="ECO:0000313" key="1">
    <source>
        <dbReference type="EMBL" id="KAH9517660.1"/>
    </source>
</evidence>
<reference evidence="1" key="2">
    <citation type="journal article" date="2022" name="Res Sq">
        <title>Comparative Genomics Reveals Insights into the Divergent Evolution of Astigmatic Mites and Household Pest Adaptations.</title>
        <authorList>
            <person name="Xiong Q."/>
            <person name="Wan A.T.-Y."/>
            <person name="Liu X.-Y."/>
            <person name="Fung C.S.-H."/>
            <person name="Xiao X."/>
            <person name="Malainual N."/>
            <person name="Hou J."/>
            <person name="Wang L."/>
            <person name="Wang M."/>
            <person name="Yang K."/>
            <person name="Cui Y."/>
            <person name="Leung E."/>
            <person name="Nong W."/>
            <person name="Shin S.-K."/>
            <person name="Au S."/>
            <person name="Jeong K.Y."/>
            <person name="Chew F.T."/>
            <person name="Hui J."/>
            <person name="Leung T.F."/>
            <person name="Tungtrongchitr A."/>
            <person name="Zhong N."/>
            <person name="Liu Z."/>
            <person name="Tsui S."/>
        </authorList>
    </citation>
    <scope>NUCLEOTIDE SEQUENCE</scope>
    <source>
        <strain evidence="1">Derf</strain>
        <tissue evidence="1">Whole organism</tissue>
    </source>
</reference>
<organism evidence="1 2">
    <name type="scientific">Dermatophagoides farinae</name>
    <name type="common">American house dust mite</name>
    <dbReference type="NCBI Taxonomy" id="6954"/>
    <lineage>
        <taxon>Eukaryota</taxon>
        <taxon>Metazoa</taxon>
        <taxon>Ecdysozoa</taxon>
        <taxon>Arthropoda</taxon>
        <taxon>Chelicerata</taxon>
        <taxon>Arachnida</taxon>
        <taxon>Acari</taxon>
        <taxon>Acariformes</taxon>
        <taxon>Sarcoptiformes</taxon>
        <taxon>Astigmata</taxon>
        <taxon>Psoroptidia</taxon>
        <taxon>Analgoidea</taxon>
        <taxon>Pyroglyphidae</taxon>
        <taxon>Dermatophagoidinae</taxon>
        <taxon>Dermatophagoides</taxon>
    </lineage>
</organism>
<reference evidence="1" key="1">
    <citation type="submission" date="2013-05" db="EMBL/GenBank/DDBJ databases">
        <authorList>
            <person name="Yim A.K.Y."/>
            <person name="Chan T.F."/>
            <person name="Ji K.M."/>
            <person name="Liu X.Y."/>
            <person name="Zhou J.W."/>
            <person name="Li R.Q."/>
            <person name="Yang K.Y."/>
            <person name="Li J."/>
            <person name="Li M."/>
            <person name="Law P.T.W."/>
            <person name="Wu Y.L."/>
            <person name="Cai Z.L."/>
            <person name="Qin H."/>
            <person name="Bao Y."/>
            <person name="Leung R.K.K."/>
            <person name="Ng P.K.S."/>
            <person name="Zou J."/>
            <person name="Zhong X.J."/>
            <person name="Ran P.X."/>
            <person name="Zhong N.S."/>
            <person name="Liu Z.G."/>
            <person name="Tsui S.K.W."/>
        </authorList>
    </citation>
    <scope>NUCLEOTIDE SEQUENCE</scope>
    <source>
        <strain evidence="1">Derf</strain>
        <tissue evidence="1">Whole organism</tissue>
    </source>
</reference>
<dbReference type="EMBL" id="ASGP02000003">
    <property type="protein sequence ID" value="KAH9517660.1"/>
    <property type="molecule type" value="Genomic_DNA"/>
</dbReference>
<comment type="caution">
    <text evidence="1">The sequence shown here is derived from an EMBL/GenBank/DDBJ whole genome shotgun (WGS) entry which is preliminary data.</text>
</comment>
<protein>
    <submittedName>
        <fullName evidence="1">Uncharacterized protein</fullName>
    </submittedName>
</protein>
<dbReference type="AlphaFoldDB" id="A0A922L5C6"/>
<gene>
    <name evidence="1" type="ORF">DERF_008308</name>
</gene>
<evidence type="ECO:0000313" key="2">
    <source>
        <dbReference type="Proteomes" id="UP000790347"/>
    </source>
</evidence>
<proteinExistence type="predicted"/>
<sequence>MAYITQKKKPSLPKNDFETLARQNIPCSDLNNHHY</sequence>
<name>A0A922L5C6_DERFA</name>
<keyword evidence="2" id="KW-1185">Reference proteome</keyword>
<accession>A0A922L5C6</accession>
<dbReference type="Proteomes" id="UP000790347">
    <property type="component" value="Unassembled WGS sequence"/>
</dbReference>